<proteinExistence type="predicted"/>
<dbReference type="RefSeq" id="WP_004098284.1">
    <property type="nucleotide sequence ID" value="NZ_AFGF01000203.1"/>
</dbReference>
<protein>
    <submittedName>
        <fullName evidence="1">Cof-like hydrolase</fullName>
    </submittedName>
</protein>
<dbReference type="SFLD" id="SFLDG01140">
    <property type="entry name" value="C2.B:_Phosphomannomutase_and_P"/>
    <property type="match status" value="1"/>
</dbReference>
<organism evidence="1 2">
    <name type="scientific">Acetonema longum DSM 6540</name>
    <dbReference type="NCBI Taxonomy" id="1009370"/>
    <lineage>
        <taxon>Bacteria</taxon>
        <taxon>Bacillati</taxon>
        <taxon>Bacillota</taxon>
        <taxon>Negativicutes</taxon>
        <taxon>Acetonemataceae</taxon>
        <taxon>Acetonema</taxon>
    </lineage>
</organism>
<dbReference type="Gene3D" id="3.30.1240.10">
    <property type="match status" value="1"/>
</dbReference>
<dbReference type="GO" id="GO:0016791">
    <property type="term" value="F:phosphatase activity"/>
    <property type="evidence" value="ECO:0007669"/>
    <property type="project" value="TreeGrafter"/>
</dbReference>
<keyword evidence="2" id="KW-1185">Reference proteome</keyword>
<dbReference type="STRING" id="1009370.ALO_17596"/>
<dbReference type="Pfam" id="PF08282">
    <property type="entry name" value="Hydrolase_3"/>
    <property type="match status" value="1"/>
</dbReference>
<dbReference type="InterPro" id="IPR000150">
    <property type="entry name" value="Cof"/>
</dbReference>
<dbReference type="EMBL" id="AFGF01000203">
    <property type="protein sequence ID" value="EGO62544.1"/>
    <property type="molecule type" value="Genomic_DNA"/>
</dbReference>
<comment type="caution">
    <text evidence="1">The sequence shown here is derived from an EMBL/GenBank/DDBJ whole genome shotgun (WGS) entry which is preliminary data.</text>
</comment>
<dbReference type="InterPro" id="IPR036412">
    <property type="entry name" value="HAD-like_sf"/>
</dbReference>
<accession>F7NN36</accession>
<dbReference type="GO" id="GO:0005829">
    <property type="term" value="C:cytosol"/>
    <property type="evidence" value="ECO:0007669"/>
    <property type="project" value="TreeGrafter"/>
</dbReference>
<keyword evidence="1" id="KW-0378">Hydrolase</keyword>
<dbReference type="OrthoDB" id="9781413at2"/>
<dbReference type="PROSITE" id="PS01229">
    <property type="entry name" value="COF_2"/>
    <property type="match status" value="1"/>
</dbReference>
<dbReference type="eggNOG" id="COG0561">
    <property type="taxonomic scope" value="Bacteria"/>
</dbReference>
<gene>
    <name evidence="1" type="ORF">ALO_17596</name>
</gene>
<sequence length="268" mass="29797">MPIRLVAIDLDDTLLDHQTKVSPRAVEAIRQAMAQGVTVTVATGRMYASALPYARQLNLDVPLITYNGALIKACLSGEVLYHRTIERELAAEIMELFRARDWYIQSYVDDVLYVREVNDQARAYEASAKVKAVPLGESFYTEALPPTKMLALARPEEIREQYRVVKQHFGGRLYAAVSKPTYLEMTHPAVNKGIALSYLAQKLGVDRREVMAIGDSQNDLDMIEFAGWGVAMGNAMDLVKSKADAVTAANDADGVAEAIERYILQENR</sequence>
<dbReference type="GO" id="GO:0000287">
    <property type="term" value="F:magnesium ion binding"/>
    <property type="evidence" value="ECO:0007669"/>
    <property type="project" value="TreeGrafter"/>
</dbReference>
<evidence type="ECO:0000313" key="1">
    <source>
        <dbReference type="EMBL" id="EGO62544.1"/>
    </source>
</evidence>
<dbReference type="PANTHER" id="PTHR10000">
    <property type="entry name" value="PHOSPHOSERINE PHOSPHATASE"/>
    <property type="match status" value="1"/>
</dbReference>
<dbReference type="SFLD" id="SFLDS00003">
    <property type="entry name" value="Haloacid_Dehalogenase"/>
    <property type="match status" value="1"/>
</dbReference>
<reference evidence="1 2" key="1">
    <citation type="journal article" date="2011" name="EMBO J.">
        <title>Structural diversity of bacterial flagellar motors.</title>
        <authorList>
            <person name="Chen S."/>
            <person name="Beeby M."/>
            <person name="Murphy G.E."/>
            <person name="Leadbetter J.R."/>
            <person name="Hendrixson D.R."/>
            <person name="Briegel A."/>
            <person name="Li Z."/>
            <person name="Shi J."/>
            <person name="Tocheva E.I."/>
            <person name="Muller A."/>
            <person name="Dobro M.J."/>
            <person name="Jensen G.J."/>
        </authorList>
    </citation>
    <scope>NUCLEOTIDE SEQUENCE [LARGE SCALE GENOMIC DNA]</scope>
    <source>
        <strain evidence="1 2">DSM 6540</strain>
    </source>
</reference>
<dbReference type="SUPFAM" id="SSF56784">
    <property type="entry name" value="HAD-like"/>
    <property type="match status" value="1"/>
</dbReference>
<dbReference type="CDD" id="cd07516">
    <property type="entry name" value="HAD_Pase"/>
    <property type="match status" value="1"/>
</dbReference>
<dbReference type="SFLD" id="SFLDG01144">
    <property type="entry name" value="C2.B.4:_PGP_Like"/>
    <property type="match status" value="1"/>
</dbReference>
<dbReference type="Proteomes" id="UP000003240">
    <property type="component" value="Unassembled WGS sequence"/>
</dbReference>
<dbReference type="NCBIfam" id="TIGR01484">
    <property type="entry name" value="HAD-SF-IIB"/>
    <property type="match status" value="1"/>
</dbReference>
<dbReference type="AlphaFoldDB" id="F7NN36"/>
<dbReference type="InterPro" id="IPR006379">
    <property type="entry name" value="HAD-SF_hydro_IIB"/>
</dbReference>
<dbReference type="Gene3D" id="3.40.50.1000">
    <property type="entry name" value="HAD superfamily/HAD-like"/>
    <property type="match status" value="1"/>
</dbReference>
<evidence type="ECO:0000313" key="2">
    <source>
        <dbReference type="Proteomes" id="UP000003240"/>
    </source>
</evidence>
<name>F7NN36_9FIRM</name>
<dbReference type="NCBIfam" id="TIGR00099">
    <property type="entry name" value="Cof-subfamily"/>
    <property type="match status" value="1"/>
</dbReference>
<dbReference type="PANTHER" id="PTHR10000:SF8">
    <property type="entry name" value="HAD SUPERFAMILY HYDROLASE-LIKE, TYPE 3"/>
    <property type="match status" value="1"/>
</dbReference>
<dbReference type="InterPro" id="IPR023214">
    <property type="entry name" value="HAD_sf"/>
</dbReference>